<evidence type="ECO:0000256" key="4">
    <source>
        <dbReference type="SAM" id="MobiDB-lite"/>
    </source>
</evidence>
<feature type="domain" description="Plastocyanin-like" evidence="6">
    <location>
        <begin position="346"/>
        <end position="448"/>
    </location>
</feature>
<evidence type="ECO:0000259" key="6">
    <source>
        <dbReference type="Pfam" id="PF00394"/>
    </source>
</evidence>
<dbReference type="InterPro" id="IPR008972">
    <property type="entry name" value="Cupredoxin"/>
</dbReference>
<evidence type="ECO:0000256" key="2">
    <source>
        <dbReference type="ARBA" id="ARBA00022723"/>
    </source>
</evidence>
<dbReference type="PANTHER" id="PTHR11709">
    <property type="entry name" value="MULTI-COPPER OXIDASE"/>
    <property type="match status" value="1"/>
</dbReference>
<dbReference type="GO" id="GO:0005507">
    <property type="term" value="F:copper ion binding"/>
    <property type="evidence" value="ECO:0007669"/>
    <property type="project" value="InterPro"/>
</dbReference>
<reference evidence="9" key="1">
    <citation type="submission" date="2019-03" db="EMBL/GenBank/DDBJ databases">
        <title>Long read genome sequence of the mycoparasitic Pythium oligandrum ATCC 38472 isolated from sugarbeet rhizosphere.</title>
        <authorList>
            <person name="Gaulin E."/>
        </authorList>
    </citation>
    <scope>NUCLEOTIDE SEQUENCE</scope>
    <source>
        <strain evidence="9">ATCC 38472_TT</strain>
    </source>
</reference>
<dbReference type="CDD" id="cd13853">
    <property type="entry name" value="CuRO_1_Tth-MCO_like"/>
    <property type="match status" value="1"/>
</dbReference>
<evidence type="ECO:0000259" key="8">
    <source>
        <dbReference type="Pfam" id="PF07732"/>
    </source>
</evidence>
<dbReference type="InterPro" id="IPR011707">
    <property type="entry name" value="Cu-oxidase-like_N"/>
</dbReference>
<gene>
    <name evidence="9" type="ORF">Poli38472_002637</name>
</gene>
<keyword evidence="10" id="KW-1185">Reference proteome</keyword>
<feature type="transmembrane region" description="Helical" evidence="5">
    <location>
        <begin position="64"/>
        <end position="81"/>
    </location>
</feature>
<dbReference type="GO" id="GO:0016491">
    <property type="term" value="F:oxidoreductase activity"/>
    <property type="evidence" value="ECO:0007669"/>
    <property type="project" value="UniProtKB-KW"/>
</dbReference>
<proteinExistence type="inferred from homology"/>
<sequence length="665" mass="73463">MPLLWSSSSAGPTKKIQSPPTEEHVVRTRSNSVEYGSNQTTDAACEPLAASHRPARARFGMRDGVYAVVVLVGVLTMGLMFHNHYHDDAAHAGRLFHAAEAKNPLLRTDTLDREGALRLNALNTLIEDLPALPELEVRRSVRGELNTTIHVREHQFQFGPISFWTRSYEGSIPGPMLSIQPGDTLNLHLVNELEQNVPGEWAPNTYHHPNTTNLHVHGMHVDPTGIADNVLRVVEPGKSLFTQIHVPANHPRGLFHYHPHYHGSVFLQMSGGMMGPLLVEDDAETLPKDYRAMKTHVLALQEFRFDGGIAADLRKAAEASRSKLDMNLAYTHHAVLDTHVRTLFPHVHRPSEAIEEIPMATSLAERPALSRFFVVNGAYLPRIDVQPNENVRLRFLNAGGSSTLQLAVPACSFHLIANDGNYLSQPRPVKLLFLSPGARADVVINCEANDPSDPHRESLRPLQAVQDVGVNDFLGASSDVFQGVLAFVHVSGPSREMGPVTSVPPPPALYAGVDLRTLSDDDRAKMDANPLHFEFTMGGKVKKDGFKYKNYFINHALFSLDNVLREMPLGVVQEWVIINQQDESGKATNKNHPFHLHTNAFQIVDMSHGEGVDYKIGDWRDVIAVPTPGNVTIRFRPVDFKGPVVAHCHILGHSDAGMVALVKIV</sequence>
<dbReference type="Pfam" id="PF07731">
    <property type="entry name" value="Cu-oxidase_2"/>
    <property type="match status" value="1"/>
</dbReference>
<accession>A0A8K1CHK1</accession>
<dbReference type="PROSITE" id="PS00080">
    <property type="entry name" value="MULTICOPPER_OXIDASE2"/>
    <property type="match status" value="1"/>
</dbReference>
<feature type="region of interest" description="Disordered" evidence="4">
    <location>
        <begin position="1"/>
        <end position="25"/>
    </location>
</feature>
<keyword evidence="5" id="KW-0812">Transmembrane</keyword>
<keyword evidence="5" id="KW-0472">Membrane</keyword>
<dbReference type="InterPro" id="IPR011706">
    <property type="entry name" value="Cu-oxidase_C"/>
</dbReference>
<dbReference type="PANTHER" id="PTHR11709:SF2">
    <property type="entry name" value="MULTICOPPER OXIDASE LPR1"/>
    <property type="match status" value="1"/>
</dbReference>
<dbReference type="Proteomes" id="UP000794436">
    <property type="component" value="Unassembled WGS sequence"/>
</dbReference>
<evidence type="ECO:0000313" key="10">
    <source>
        <dbReference type="Proteomes" id="UP000794436"/>
    </source>
</evidence>
<feature type="domain" description="Plastocyanin-like" evidence="7">
    <location>
        <begin position="547"/>
        <end position="662"/>
    </location>
</feature>
<dbReference type="EMBL" id="SPLM01000072">
    <property type="protein sequence ID" value="TMW63696.1"/>
    <property type="molecule type" value="Genomic_DNA"/>
</dbReference>
<dbReference type="Gene3D" id="2.60.40.420">
    <property type="entry name" value="Cupredoxins - blue copper proteins"/>
    <property type="match status" value="3"/>
</dbReference>
<keyword evidence="5" id="KW-1133">Transmembrane helix</keyword>
<dbReference type="InterPro" id="IPR002355">
    <property type="entry name" value="Cu_oxidase_Cu_BS"/>
</dbReference>
<keyword evidence="2" id="KW-0479">Metal-binding</keyword>
<dbReference type="InterPro" id="IPR045087">
    <property type="entry name" value="Cu-oxidase_fam"/>
</dbReference>
<comment type="caution">
    <text evidence="9">The sequence shown here is derived from an EMBL/GenBank/DDBJ whole genome shotgun (WGS) entry which is preliminary data.</text>
</comment>
<feature type="domain" description="Plastocyanin-like" evidence="8">
    <location>
        <begin position="167"/>
        <end position="283"/>
    </location>
</feature>
<dbReference type="Pfam" id="PF07732">
    <property type="entry name" value="Cu-oxidase_3"/>
    <property type="match status" value="1"/>
</dbReference>
<evidence type="ECO:0000256" key="1">
    <source>
        <dbReference type="ARBA" id="ARBA00010609"/>
    </source>
</evidence>
<feature type="compositionally biased region" description="Polar residues" evidence="4">
    <location>
        <begin position="1"/>
        <end position="20"/>
    </location>
</feature>
<evidence type="ECO:0000313" key="9">
    <source>
        <dbReference type="EMBL" id="TMW63696.1"/>
    </source>
</evidence>
<dbReference type="InterPro" id="IPR001117">
    <property type="entry name" value="Cu-oxidase_2nd"/>
</dbReference>
<dbReference type="Pfam" id="PF00394">
    <property type="entry name" value="Cu-oxidase"/>
    <property type="match status" value="1"/>
</dbReference>
<protein>
    <submittedName>
        <fullName evidence="9">Uncharacterized protein</fullName>
    </submittedName>
</protein>
<evidence type="ECO:0000256" key="3">
    <source>
        <dbReference type="ARBA" id="ARBA00023002"/>
    </source>
</evidence>
<comment type="similarity">
    <text evidence="1">Belongs to the multicopper oxidase family.</text>
</comment>
<dbReference type="AlphaFoldDB" id="A0A8K1CHK1"/>
<evidence type="ECO:0000259" key="7">
    <source>
        <dbReference type="Pfam" id="PF07731"/>
    </source>
</evidence>
<name>A0A8K1CHK1_PYTOL</name>
<evidence type="ECO:0000256" key="5">
    <source>
        <dbReference type="SAM" id="Phobius"/>
    </source>
</evidence>
<dbReference type="OrthoDB" id="2121828at2759"/>
<keyword evidence="3" id="KW-0560">Oxidoreductase</keyword>
<organism evidence="9 10">
    <name type="scientific">Pythium oligandrum</name>
    <name type="common">Mycoparasitic fungus</name>
    <dbReference type="NCBI Taxonomy" id="41045"/>
    <lineage>
        <taxon>Eukaryota</taxon>
        <taxon>Sar</taxon>
        <taxon>Stramenopiles</taxon>
        <taxon>Oomycota</taxon>
        <taxon>Peronosporomycetes</taxon>
        <taxon>Pythiales</taxon>
        <taxon>Pythiaceae</taxon>
        <taxon>Pythium</taxon>
    </lineage>
</organism>
<dbReference type="SUPFAM" id="SSF49503">
    <property type="entry name" value="Cupredoxins"/>
    <property type="match status" value="3"/>
</dbReference>